<dbReference type="Proteomes" id="UP000072421">
    <property type="component" value="Chromosome"/>
</dbReference>
<dbReference type="EMBL" id="CP013232">
    <property type="protein sequence ID" value="AMO93814.1"/>
    <property type="molecule type" value="Genomic_DNA"/>
</dbReference>
<protein>
    <submittedName>
        <fullName evidence="1">Uncharacterized protein</fullName>
    </submittedName>
</protein>
<evidence type="ECO:0000313" key="1">
    <source>
        <dbReference type="EMBL" id="AMO93814.1"/>
    </source>
</evidence>
<gene>
    <name evidence="1" type="ORF">CFter6_1096</name>
</gene>
<reference evidence="1 2" key="1">
    <citation type="submission" date="2015-11" db="EMBL/GenBank/DDBJ databases">
        <title>Exploring the genomic traits of fungus-feeding bacterial genus Collimonas.</title>
        <authorList>
            <person name="Song C."/>
            <person name="Schmidt R."/>
            <person name="de Jager V."/>
            <person name="Krzyzanowska D."/>
            <person name="Jongedijk E."/>
            <person name="Cankar K."/>
            <person name="Beekwilder J."/>
            <person name="van Veen A."/>
            <person name="de Boer W."/>
            <person name="van Veen J.A."/>
            <person name="Garbeva P."/>
        </authorList>
    </citation>
    <scope>NUCLEOTIDE SEQUENCE [LARGE SCALE GENOMIC DNA]</scope>
    <source>
        <strain evidence="1 2">Ter6</strain>
    </source>
</reference>
<dbReference type="AlphaFoldDB" id="A0A127P852"/>
<organism evidence="1">
    <name type="scientific">Collimonas fungivorans</name>
    <dbReference type="NCBI Taxonomy" id="158899"/>
    <lineage>
        <taxon>Bacteria</taxon>
        <taxon>Pseudomonadati</taxon>
        <taxon>Pseudomonadota</taxon>
        <taxon>Betaproteobacteria</taxon>
        <taxon>Burkholderiales</taxon>
        <taxon>Oxalobacteraceae</taxon>
        <taxon>Collimonas</taxon>
    </lineage>
</organism>
<evidence type="ECO:0000313" key="2">
    <source>
        <dbReference type="Proteomes" id="UP000072421"/>
    </source>
</evidence>
<dbReference type="PATRIC" id="fig|158899.10.peg.1108"/>
<proteinExistence type="predicted"/>
<sequence length="41" mass="4811">MHQIDNLQGIIQKSFSDLKYAAKKKLMRRYRFLAEIDTAAP</sequence>
<name>A0A127P852_9BURK</name>
<accession>A0A127P852</accession>